<evidence type="ECO:0000256" key="9">
    <source>
        <dbReference type="RuleBase" id="RU369079"/>
    </source>
</evidence>
<organism evidence="11 12">
    <name type="scientific">Shinella yambaruensis</name>
    <dbReference type="NCBI Taxonomy" id="415996"/>
    <lineage>
        <taxon>Bacteria</taxon>
        <taxon>Pseudomonadati</taxon>
        <taxon>Pseudomonadota</taxon>
        <taxon>Alphaproteobacteria</taxon>
        <taxon>Hyphomicrobiales</taxon>
        <taxon>Rhizobiaceae</taxon>
        <taxon>Shinella</taxon>
    </lineage>
</organism>
<keyword evidence="6 9" id="KW-1133">Transmembrane helix</keyword>
<comment type="function">
    <text evidence="9">Part of the tripartite ATP-independent periplasmic (TRAP) transport system.</text>
</comment>
<comment type="caution">
    <text evidence="11">The sequence shown here is derived from an EMBL/GenBank/DDBJ whole genome shotgun (WGS) entry which is preliminary data.</text>
</comment>
<dbReference type="Pfam" id="PF04290">
    <property type="entry name" value="DctQ"/>
    <property type="match status" value="1"/>
</dbReference>
<dbReference type="RefSeq" id="WP_245082061.1">
    <property type="nucleotide sequence ID" value="NZ_BSOP01000011.1"/>
</dbReference>
<keyword evidence="2 9" id="KW-0813">Transport</keyword>
<dbReference type="PANTHER" id="PTHR35011">
    <property type="entry name" value="2,3-DIKETO-L-GULONATE TRAP TRANSPORTER SMALL PERMEASE PROTEIN YIAM"/>
    <property type="match status" value="1"/>
</dbReference>
<proteinExistence type="inferred from homology"/>
<feature type="domain" description="Tripartite ATP-independent periplasmic transporters DctQ component" evidence="10">
    <location>
        <begin position="35"/>
        <end position="164"/>
    </location>
</feature>
<protein>
    <recommendedName>
        <fullName evidence="9">TRAP transporter small permease protein</fullName>
    </recommendedName>
</protein>
<keyword evidence="7 9" id="KW-0472">Membrane</keyword>
<evidence type="ECO:0000256" key="6">
    <source>
        <dbReference type="ARBA" id="ARBA00022989"/>
    </source>
</evidence>
<feature type="transmembrane region" description="Helical" evidence="9">
    <location>
        <begin position="21"/>
        <end position="44"/>
    </location>
</feature>
<comment type="similarity">
    <text evidence="8 9">Belongs to the TRAP transporter small permease family.</text>
</comment>
<dbReference type="InterPro" id="IPR007387">
    <property type="entry name" value="TRAP_DctQ"/>
</dbReference>
<evidence type="ECO:0000256" key="5">
    <source>
        <dbReference type="ARBA" id="ARBA00022692"/>
    </source>
</evidence>
<sequence length="168" mass="17976">MEKVEQPRPDHRAGWVERLAGMLAVAGGILICFAAVLVTVSVAGRRLFNKPIPGDYELVEISVGTAVFAFLAYTAAKSGHIAVDTFTLKLRSRLNAVVDGLWNLLLAGFLGFFSWGLLAGGLSARAYGETLIQIAWPIWPVYVTCSLLAALACLITLAVAFRKLGGGR</sequence>
<evidence type="ECO:0000256" key="3">
    <source>
        <dbReference type="ARBA" id="ARBA00022475"/>
    </source>
</evidence>
<reference evidence="12" key="1">
    <citation type="journal article" date="2019" name="Int. J. Syst. Evol. Microbiol.">
        <title>The Global Catalogue of Microorganisms (GCM) 10K type strain sequencing project: providing services to taxonomists for standard genome sequencing and annotation.</title>
        <authorList>
            <consortium name="The Broad Institute Genomics Platform"/>
            <consortium name="The Broad Institute Genome Sequencing Center for Infectious Disease"/>
            <person name="Wu L."/>
            <person name="Ma J."/>
        </authorList>
    </citation>
    <scope>NUCLEOTIDE SEQUENCE [LARGE SCALE GENOMIC DNA]</scope>
    <source>
        <strain evidence="12">NBRC 102122</strain>
    </source>
</reference>
<evidence type="ECO:0000313" key="11">
    <source>
        <dbReference type="EMBL" id="GLR50118.1"/>
    </source>
</evidence>
<dbReference type="EMBL" id="BSOP01000011">
    <property type="protein sequence ID" value="GLR50118.1"/>
    <property type="molecule type" value="Genomic_DNA"/>
</dbReference>
<evidence type="ECO:0000256" key="7">
    <source>
        <dbReference type="ARBA" id="ARBA00023136"/>
    </source>
</evidence>
<evidence type="ECO:0000256" key="8">
    <source>
        <dbReference type="ARBA" id="ARBA00038436"/>
    </source>
</evidence>
<evidence type="ECO:0000256" key="4">
    <source>
        <dbReference type="ARBA" id="ARBA00022519"/>
    </source>
</evidence>
<keyword evidence="5 9" id="KW-0812">Transmembrane</keyword>
<evidence type="ECO:0000259" key="10">
    <source>
        <dbReference type="Pfam" id="PF04290"/>
    </source>
</evidence>
<comment type="subcellular location">
    <subcellularLocation>
        <location evidence="1 9">Cell inner membrane</location>
        <topology evidence="1 9">Multi-pass membrane protein</topology>
    </subcellularLocation>
</comment>
<keyword evidence="12" id="KW-1185">Reference proteome</keyword>
<keyword evidence="4 9" id="KW-0997">Cell inner membrane</keyword>
<comment type="subunit">
    <text evidence="9">The complex comprises the extracytoplasmic solute receptor protein and the two transmembrane proteins.</text>
</comment>
<feature type="transmembrane region" description="Helical" evidence="9">
    <location>
        <begin position="96"/>
        <end position="118"/>
    </location>
</feature>
<name>A0ABQ5ZGU5_9HYPH</name>
<feature type="transmembrane region" description="Helical" evidence="9">
    <location>
        <begin position="56"/>
        <end position="76"/>
    </location>
</feature>
<evidence type="ECO:0000256" key="2">
    <source>
        <dbReference type="ARBA" id="ARBA00022448"/>
    </source>
</evidence>
<evidence type="ECO:0000256" key="1">
    <source>
        <dbReference type="ARBA" id="ARBA00004429"/>
    </source>
</evidence>
<dbReference type="PANTHER" id="PTHR35011:SF2">
    <property type="entry name" value="2,3-DIKETO-L-GULONATE TRAP TRANSPORTER SMALL PERMEASE PROTEIN YIAM"/>
    <property type="match status" value="1"/>
</dbReference>
<accession>A0ABQ5ZGU5</accession>
<keyword evidence="3" id="KW-1003">Cell membrane</keyword>
<evidence type="ECO:0000313" key="12">
    <source>
        <dbReference type="Proteomes" id="UP001156702"/>
    </source>
</evidence>
<dbReference type="InterPro" id="IPR055348">
    <property type="entry name" value="DctQ"/>
</dbReference>
<feature type="transmembrane region" description="Helical" evidence="9">
    <location>
        <begin position="138"/>
        <end position="161"/>
    </location>
</feature>
<dbReference type="Proteomes" id="UP001156702">
    <property type="component" value="Unassembled WGS sequence"/>
</dbReference>
<gene>
    <name evidence="11" type="ORF">GCM10007923_13230</name>
</gene>